<dbReference type="AlphaFoldDB" id="A0A1V2DW65"/>
<keyword evidence="1" id="KW-1133">Transmembrane helix</keyword>
<protein>
    <submittedName>
        <fullName evidence="2">Uncharacterized protein</fullName>
    </submittedName>
</protein>
<comment type="caution">
    <text evidence="2">The sequence shown here is derived from an EMBL/GenBank/DDBJ whole genome shotgun (WGS) entry which is preliminary data.</text>
</comment>
<gene>
    <name evidence="2" type="ORF">BTO32_04100</name>
</gene>
<evidence type="ECO:0000313" key="3">
    <source>
        <dbReference type="Proteomes" id="UP000189339"/>
    </source>
</evidence>
<keyword evidence="1" id="KW-0472">Membrane</keyword>
<proteinExistence type="predicted"/>
<dbReference type="Proteomes" id="UP000189339">
    <property type="component" value="Unassembled WGS sequence"/>
</dbReference>
<name>A0A1V2DW65_9GAMM</name>
<dbReference type="RefSeq" id="WP_076723184.1">
    <property type="nucleotide sequence ID" value="NZ_JABWTC010000028.1"/>
</dbReference>
<evidence type="ECO:0000256" key="1">
    <source>
        <dbReference type="SAM" id="Phobius"/>
    </source>
</evidence>
<dbReference type="EMBL" id="MSCW01000003">
    <property type="protein sequence ID" value="ONF44636.1"/>
    <property type="molecule type" value="Genomic_DNA"/>
</dbReference>
<organism evidence="2 3">
    <name type="scientific">Marinobacter lutaoensis</name>
    <dbReference type="NCBI Taxonomy" id="135739"/>
    <lineage>
        <taxon>Bacteria</taxon>
        <taxon>Pseudomonadati</taxon>
        <taxon>Pseudomonadota</taxon>
        <taxon>Gammaproteobacteria</taxon>
        <taxon>Pseudomonadales</taxon>
        <taxon>Marinobacteraceae</taxon>
        <taxon>Marinobacter</taxon>
    </lineage>
</organism>
<feature type="transmembrane region" description="Helical" evidence="1">
    <location>
        <begin position="20"/>
        <end position="37"/>
    </location>
</feature>
<evidence type="ECO:0000313" key="2">
    <source>
        <dbReference type="EMBL" id="ONF44636.1"/>
    </source>
</evidence>
<keyword evidence="3" id="KW-1185">Reference proteome</keyword>
<keyword evidence="1" id="KW-0812">Transmembrane</keyword>
<dbReference type="STRING" id="135739.BTO32_04100"/>
<reference evidence="2 3" key="1">
    <citation type="submission" date="2016-12" db="EMBL/GenBank/DDBJ databases">
        <title>Marinobacter lutaoensis whole genome sequencing.</title>
        <authorList>
            <person name="Verma A."/>
            <person name="Krishnamurthi S."/>
        </authorList>
    </citation>
    <scope>NUCLEOTIDE SEQUENCE [LARGE SCALE GENOMIC DNA]</scope>
    <source>
        <strain evidence="2 3">T5054</strain>
    </source>
</reference>
<accession>A0A1V2DW65</accession>
<sequence>MPAGRPSARALVIVRKFRLAVVWGLIGLLWWCLLTALERQLQYAEEQGTRLVLAQLRAALVVKGAETMLTQPERLAGLSGGNPFDWLQAPWPAYRGDCGNAVPEPGDWCFQPGSRESSETTKKGWLLYTPRQPVTVDGNLLPADRPVAWQVTTTFVDRNGNRRREAGERLTGLALEPVPMAMTGVDGPGARP</sequence>